<keyword evidence="4" id="KW-1048">Host nucleus</keyword>
<keyword evidence="8 15" id="KW-0347">Helicase</keyword>
<evidence type="ECO:0000256" key="4">
    <source>
        <dbReference type="ARBA" id="ARBA00022562"/>
    </source>
</evidence>
<dbReference type="InterPro" id="IPR014000">
    <property type="entry name" value="PPV_DNA_helicase_E1_N"/>
</dbReference>
<dbReference type="GO" id="GO:0006260">
    <property type="term" value="P:DNA replication"/>
    <property type="evidence" value="ECO:0007669"/>
    <property type="project" value="UniProtKB-KW"/>
</dbReference>
<protein>
    <recommendedName>
        <fullName evidence="15">Replication protein E1</fullName>
        <ecNumber evidence="15">5.6.2.4</ecNumber>
    </recommendedName>
</protein>
<feature type="domain" description="SF3 helicase" evidence="16">
    <location>
        <begin position="365"/>
        <end position="529"/>
    </location>
</feature>
<keyword evidence="18" id="KW-1185">Reference proteome</keyword>
<evidence type="ECO:0000259" key="16">
    <source>
        <dbReference type="PROSITE" id="PS51206"/>
    </source>
</evidence>
<evidence type="ECO:0000256" key="9">
    <source>
        <dbReference type="ARBA" id="ARBA00022840"/>
    </source>
</evidence>
<keyword evidence="11" id="KW-0413">Isomerase</keyword>
<dbReference type="GO" id="GO:0005524">
    <property type="term" value="F:ATP binding"/>
    <property type="evidence" value="ECO:0007669"/>
    <property type="project" value="UniProtKB-KW"/>
</dbReference>
<dbReference type="Gene3D" id="3.40.50.300">
    <property type="entry name" value="P-loop containing nucleotide triphosphate hydrolases"/>
    <property type="match status" value="1"/>
</dbReference>
<evidence type="ECO:0000256" key="13">
    <source>
        <dbReference type="ARBA" id="ARBA00048988"/>
    </source>
</evidence>
<evidence type="ECO:0000256" key="11">
    <source>
        <dbReference type="ARBA" id="ARBA00023235"/>
    </source>
</evidence>
<dbReference type="RefSeq" id="YP_610955.1">
    <property type="nucleotide sequence ID" value="NC_008032.1"/>
</dbReference>
<comment type="similarity">
    <text evidence="15">Belongs to the papillomaviridae E1 protein family.</text>
</comment>
<keyword evidence="3" id="KW-0597">Phosphoprotein</keyword>
<dbReference type="PROSITE" id="PS51206">
    <property type="entry name" value="SF3_HELICASE_1"/>
    <property type="match status" value="1"/>
</dbReference>
<dbReference type="KEGG" id="vg:4074305"/>
<gene>
    <name evidence="17" type="primary">E1</name>
</gene>
<keyword evidence="2 15" id="KW-0244">Early protein</keyword>
<evidence type="ECO:0000313" key="18">
    <source>
        <dbReference type="Proteomes" id="UP000052097"/>
    </source>
</evidence>
<evidence type="ECO:0000256" key="8">
    <source>
        <dbReference type="ARBA" id="ARBA00022806"/>
    </source>
</evidence>
<dbReference type="InterPro" id="IPR027417">
    <property type="entry name" value="P-loop_NTPase"/>
</dbReference>
<comment type="function">
    <text evidence="14">ATP-dependent DNA 3'-5' helicase required for initiation of viral DNA replication. It forms a complex with the viral E2 protein. The E1-E2 complex binds to the replication origin which contains binding sites for both proteins. During the initial step, a dimer of E1 interacts with a dimer of protein E2 leading to a complex that binds the viral origin of replication with high specificity. Then, a second dimer of E1 displaces the E2 dimer in an ATP-dependent manner to form the E1 tetramer. Following this, two E1 monomers are added to each half of the site, which results in the formation of two E1 trimers on the viral ori. Subsequently, two hexamers will be created. The double hexamer acts as a bi-directional helicase machinery and unwinds the viral DNA and then recruits the host DNA polymerase to start replication.</text>
</comment>
<sequence length="566" mass="64569">MEGKKPKGISFTSPFIIEEAECSDCDSDAENVQETETETDISFIDNTVLEEGNTAQLFAQHQALDAAQEISAVKRKLPLTTERCPLGSLDSSLNKKGKLDDSGYAEADTAEVDEVDAGVSNSIEWVNASSEKGAKLAIFKQTYGVTFASLTRVFKSDKTCCHNWVVCVFSASEEVIEGSKIQLRQYCDFYYASVLLCKKGHCVLYLLDFKASKNRETVIRLFTSMLAVPDHCILSDPPKLKHVPAALFWLKTSNQPHVAVHGQLPNWICQQTMLNYENQQPQFELRKMVQWALDHNLTDDSMIAYNYAQLAEEDENANAWLNSNSQARYLKECALMTRHFLRAQRLEMTMAKWLTRCITSVRGNGDWKAIIKFLKYQNVNIVNFLSMFRDFMNSKPKKNCLVICGAPNTGKSIFAMSLMQFLQGKTISFANHKSHFWLQPLADCKFAVLDDATLPCWSYLDIYCRNALDGNYVCIDSKHKNPVQIKIPPLLITTNYNILQEDKFFYLHSRLLFLEFNNAFPLDEEGNPQFDLNDQNWKSFFIKLRRQLDLEDIEEEEENDSLGSTV</sequence>
<dbReference type="GO" id="GO:0042025">
    <property type="term" value="C:host cell nucleus"/>
    <property type="evidence" value="ECO:0007669"/>
    <property type="project" value="UniProtKB-SubCell"/>
</dbReference>
<comment type="subcellular location">
    <subcellularLocation>
        <location evidence="1">Host nucleus</location>
    </subcellularLocation>
</comment>
<keyword evidence="5 15" id="KW-0235">DNA replication</keyword>
<dbReference type="InterPro" id="IPR037102">
    <property type="entry name" value="Znf_lg_T-Ag_D1_dom_sf"/>
</dbReference>
<dbReference type="Gene3D" id="1.10.10.510">
    <property type="entry name" value="Zinc finger, large T-antigen D1 domain"/>
    <property type="match status" value="1"/>
</dbReference>
<keyword evidence="10 15" id="KW-0238">DNA-binding</keyword>
<evidence type="ECO:0000256" key="1">
    <source>
        <dbReference type="ARBA" id="ARBA00004147"/>
    </source>
</evidence>
<evidence type="ECO:0000256" key="14">
    <source>
        <dbReference type="ARBA" id="ARBA00093297"/>
    </source>
</evidence>
<comment type="function">
    <text evidence="15">ATP-dependent DNA helicase required for initiation of viral DNA replication. It forms a complex with the viral E2 protein. The E1-E2 complex binds to the replication origin which contains binding sites for both proteins.</text>
</comment>
<dbReference type="InterPro" id="IPR046832">
    <property type="entry name" value="PPV_E1_DBD"/>
</dbReference>
<evidence type="ECO:0000256" key="15">
    <source>
        <dbReference type="PIRNR" id="PIRNR003383"/>
    </source>
</evidence>
<dbReference type="Gene3D" id="3.40.1310.10">
    <property type="match status" value="1"/>
</dbReference>
<evidence type="ECO:0000313" key="17">
    <source>
        <dbReference type="EMBL" id="AAZ39803.1"/>
    </source>
</evidence>
<keyword evidence="6 15" id="KW-0547">Nucleotide-binding</keyword>
<dbReference type="SUPFAM" id="SSF55464">
    <property type="entry name" value="Origin of replication-binding domain, RBD-like"/>
    <property type="match status" value="1"/>
</dbReference>
<dbReference type="InterPro" id="IPR014015">
    <property type="entry name" value="Helicase_SF3_DNA-vir"/>
</dbReference>
<name>Q1I125_9PAPI</name>
<dbReference type="EC" id="5.6.2.4" evidence="15"/>
<keyword evidence="7 15" id="KW-0378">Hydrolase</keyword>
<dbReference type="PIRSF" id="PIRSF003383">
    <property type="entry name" value="Rep_E1_papillomaV"/>
    <property type="match status" value="1"/>
</dbReference>
<dbReference type="GO" id="GO:0003677">
    <property type="term" value="F:DNA binding"/>
    <property type="evidence" value="ECO:0007669"/>
    <property type="project" value="UniProtKB-KW"/>
</dbReference>
<keyword evidence="9 15" id="KW-0067">ATP-binding</keyword>
<evidence type="ECO:0000256" key="10">
    <source>
        <dbReference type="ARBA" id="ARBA00023125"/>
    </source>
</evidence>
<dbReference type="EMBL" id="DQ091200">
    <property type="protein sequence ID" value="AAZ39803.1"/>
    <property type="molecule type" value="Genomic_DNA"/>
</dbReference>
<evidence type="ECO:0000256" key="7">
    <source>
        <dbReference type="ARBA" id="ARBA00022801"/>
    </source>
</evidence>
<dbReference type="InterPro" id="IPR046935">
    <property type="entry name" value="PPV_E1_DBD_sf"/>
</dbReference>
<reference evidence="17 18" key="1">
    <citation type="journal article" date="2006" name="Virus Res.">
        <title>Genetic characterization of the Capra hircus papillomavirus: a novel close-to-root artiodactyl papillomavirus.</title>
        <authorList>
            <person name="Van Doorslaer K."/>
            <person name="Rector A."/>
            <person name="Vos P."/>
            <person name="Van Ranst M."/>
        </authorList>
    </citation>
    <scope>NUCLEOTIDE SEQUENCE [LARGE SCALE GENOMIC DNA]</scope>
</reference>
<accession>Q1I125</accession>
<comment type="catalytic activity">
    <reaction evidence="13 15">
        <text>ATP + H2O = ADP + phosphate + H(+)</text>
        <dbReference type="Rhea" id="RHEA:13065"/>
        <dbReference type="ChEBI" id="CHEBI:15377"/>
        <dbReference type="ChEBI" id="CHEBI:15378"/>
        <dbReference type="ChEBI" id="CHEBI:30616"/>
        <dbReference type="ChEBI" id="CHEBI:43474"/>
        <dbReference type="ChEBI" id="CHEBI:456216"/>
        <dbReference type="EC" id="5.6.2.4"/>
    </reaction>
</comment>
<comment type="catalytic activity">
    <reaction evidence="12">
        <text>Couples ATP hydrolysis with the unwinding of duplex DNA by translocating in the 3'-5' direction.</text>
        <dbReference type="EC" id="5.6.2.4"/>
    </reaction>
</comment>
<proteinExistence type="inferred from homology"/>
<dbReference type="SUPFAM" id="SSF52540">
    <property type="entry name" value="P-loop containing nucleoside triphosphate hydrolases"/>
    <property type="match status" value="1"/>
</dbReference>
<dbReference type="GO" id="GO:0016887">
    <property type="term" value="F:ATP hydrolysis activity"/>
    <property type="evidence" value="ECO:0007669"/>
    <property type="project" value="RHEA"/>
</dbReference>
<dbReference type="InterPro" id="IPR001177">
    <property type="entry name" value="PPV_DNA_helicase_E1_C"/>
</dbReference>
<dbReference type="Pfam" id="PF00524">
    <property type="entry name" value="PPV_E1_N"/>
    <property type="match status" value="1"/>
</dbReference>
<evidence type="ECO:0000256" key="5">
    <source>
        <dbReference type="ARBA" id="ARBA00022705"/>
    </source>
</evidence>
<dbReference type="Proteomes" id="UP000052097">
    <property type="component" value="Segment"/>
</dbReference>
<dbReference type="Pfam" id="PF20450">
    <property type="entry name" value="PPV_E1_DBD"/>
    <property type="match status" value="1"/>
</dbReference>
<dbReference type="GO" id="GO:0043138">
    <property type="term" value="F:3'-5' DNA helicase activity"/>
    <property type="evidence" value="ECO:0007669"/>
    <property type="project" value="UniProtKB-EC"/>
</dbReference>
<dbReference type="Pfam" id="PF00519">
    <property type="entry name" value="PPV_E1_C"/>
    <property type="match status" value="1"/>
</dbReference>
<dbReference type="InterPro" id="IPR016393">
    <property type="entry name" value="Rep_E1_papillomaV"/>
</dbReference>
<evidence type="ECO:0000256" key="2">
    <source>
        <dbReference type="ARBA" id="ARBA00022518"/>
    </source>
</evidence>
<organism evidence="17 18">
    <name type="scientific">Capra hircus papillomavirus 1</name>
    <dbReference type="NCBI Taxonomy" id="338903"/>
    <lineage>
        <taxon>Viruses</taxon>
        <taxon>Monodnaviria</taxon>
        <taxon>Shotokuvirae</taxon>
        <taxon>Cossaviricota</taxon>
        <taxon>Papovaviricetes</taxon>
        <taxon>Zurhausenvirales</taxon>
        <taxon>Papillomaviridae</taxon>
        <taxon>Firstpapillomavirinae</taxon>
        <taxon>Phipapillomavirus</taxon>
        <taxon>Phipapillomavirus 1</taxon>
    </lineage>
</organism>
<evidence type="ECO:0000256" key="6">
    <source>
        <dbReference type="ARBA" id="ARBA00022741"/>
    </source>
</evidence>
<evidence type="ECO:0000256" key="12">
    <source>
        <dbReference type="ARBA" id="ARBA00034617"/>
    </source>
</evidence>
<dbReference type="GeneID" id="4074305"/>
<evidence type="ECO:0000256" key="3">
    <source>
        <dbReference type="ARBA" id="ARBA00022553"/>
    </source>
</evidence>
<dbReference type="OrthoDB" id="4795at10239"/>